<name>A0A8S5SAU0_9CAUD</name>
<sequence length="383" mass="43047">MFHCEISEAKRSDGRRRVKLVLHEIHQDRNHYNKNGISYNEQYVRDNADSIIGMPICATFLDSEKDIPYDHGMTGQDGNMPLFENSVQVGSADGWSIEDIQINGEKHKVLIAEGYINQQRYPHFVEWLENKINDGDTIYGSVEFVGKGKNEIVYDGEPVEKGRVPKVYDYSGYCILTVEPSDDSAILIELNQKIKEDEKVDEKTLNQIISAVENKITELNTKNADYESKIAEMNEIIFTKDAEIATLTDEKATAETNACQKDEKINELNGLVETMKAELNELKKSAKIAELNSALGDFSDDEKNMAKDKLDKFNADPMGCGIEVNDIVTEINACIGAETKKKEKAMAVEINSQNNFAADIFGCVDTDNDDDKNDKLDIDNLFV</sequence>
<dbReference type="EMBL" id="BK032562">
    <property type="protein sequence ID" value="DAF47947.1"/>
    <property type="molecule type" value="Genomic_DNA"/>
</dbReference>
<evidence type="ECO:0000313" key="2">
    <source>
        <dbReference type="EMBL" id="DAF47947.1"/>
    </source>
</evidence>
<keyword evidence="1" id="KW-0175">Coiled coil</keyword>
<protein>
    <submittedName>
        <fullName evidence="2">Chromosome segregation ATPase</fullName>
    </submittedName>
</protein>
<reference evidence="2" key="1">
    <citation type="journal article" date="2021" name="Proc. Natl. Acad. Sci. U.S.A.">
        <title>A Catalog of Tens of Thousands of Viruses from Human Metagenomes Reveals Hidden Associations with Chronic Diseases.</title>
        <authorList>
            <person name="Tisza M.J."/>
            <person name="Buck C.B."/>
        </authorList>
    </citation>
    <scope>NUCLEOTIDE SEQUENCE</scope>
    <source>
        <strain evidence="2">CtgaY24</strain>
    </source>
</reference>
<proteinExistence type="predicted"/>
<evidence type="ECO:0000256" key="1">
    <source>
        <dbReference type="SAM" id="Coils"/>
    </source>
</evidence>
<feature type="coiled-coil region" evidence="1">
    <location>
        <begin position="209"/>
        <end position="236"/>
    </location>
</feature>
<feature type="coiled-coil region" evidence="1">
    <location>
        <begin position="265"/>
        <end position="292"/>
    </location>
</feature>
<organism evidence="2">
    <name type="scientific">Siphoviridae sp. ctgaY24</name>
    <dbReference type="NCBI Taxonomy" id="2827911"/>
    <lineage>
        <taxon>Viruses</taxon>
        <taxon>Duplodnaviria</taxon>
        <taxon>Heunggongvirae</taxon>
        <taxon>Uroviricota</taxon>
        <taxon>Caudoviricetes</taxon>
    </lineage>
</organism>
<accession>A0A8S5SAU0</accession>